<dbReference type="Pfam" id="PF08708">
    <property type="entry name" value="PriCT_1"/>
    <property type="match status" value="1"/>
</dbReference>
<organism evidence="3 4">
    <name type="scientific">Kocuria subflava</name>
    <dbReference type="NCBI Taxonomy" id="1736139"/>
    <lineage>
        <taxon>Bacteria</taxon>
        <taxon>Bacillati</taxon>
        <taxon>Actinomycetota</taxon>
        <taxon>Actinomycetes</taxon>
        <taxon>Micrococcales</taxon>
        <taxon>Micrococcaceae</taxon>
        <taxon>Kocuria</taxon>
    </lineage>
</organism>
<feature type="region of interest" description="Disordered" evidence="1">
    <location>
        <begin position="149"/>
        <end position="193"/>
    </location>
</feature>
<reference evidence="3 4" key="1">
    <citation type="submission" date="2020-02" db="EMBL/GenBank/DDBJ databases">
        <authorList>
            <person name="Sun Q."/>
        </authorList>
    </citation>
    <scope>NUCLEOTIDE SEQUENCE [LARGE SCALE GENOMIC DNA]</scope>
    <source>
        <strain evidence="3 4">YIM 13062</strain>
    </source>
</reference>
<evidence type="ECO:0000313" key="4">
    <source>
        <dbReference type="Proteomes" id="UP000521379"/>
    </source>
</evidence>
<evidence type="ECO:0000313" key="3">
    <source>
        <dbReference type="EMBL" id="NKE10943.1"/>
    </source>
</evidence>
<name>A0A846TR81_9MICC</name>
<comment type="caution">
    <text evidence="3">The sequence shown here is derived from an EMBL/GenBank/DDBJ whole genome shotgun (WGS) entry which is preliminary data.</text>
</comment>
<feature type="non-terminal residue" evidence="3">
    <location>
        <position position="1"/>
    </location>
</feature>
<feature type="domain" description="Primase C-terminal 1" evidence="2">
    <location>
        <begin position="86"/>
        <end position="149"/>
    </location>
</feature>
<dbReference type="InterPro" id="IPR014820">
    <property type="entry name" value="PriCT_1"/>
</dbReference>
<accession>A0A846TR81</accession>
<evidence type="ECO:0000259" key="2">
    <source>
        <dbReference type="SMART" id="SM00942"/>
    </source>
</evidence>
<dbReference type="SMART" id="SM00942">
    <property type="entry name" value="PriCT_1"/>
    <property type="match status" value="1"/>
</dbReference>
<gene>
    <name evidence="3" type="ORF">GTW58_13665</name>
</gene>
<sequence>LNGFNMSWQAARAGVDFRGDGAYIIVPPSHRNIDGQQRHYTLEQINHGPASALNAQRLRDFLDPRPQVPAPESRGAHRSADVAALAERVASLREGERNLGLFKAACRLAENGTSPSDALDVLGAAAGQAGLGEREISRTVRSAYANVHGAGAGQRSSATDQQSSFTPARTSPSHPPVYRVMWPWSARNGGGGR</sequence>
<feature type="non-terminal residue" evidence="3">
    <location>
        <position position="193"/>
    </location>
</feature>
<dbReference type="AlphaFoldDB" id="A0A846TR81"/>
<dbReference type="SUPFAM" id="SSF56747">
    <property type="entry name" value="Prim-pol domain"/>
    <property type="match status" value="1"/>
</dbReference>
<protein>
    <submittedName>
        <fullName evidence="3">DNA primase</fullName>
    </submittedName>
</protein>
<dbReference type="EMBL" id="JAAVUN010000185">
    <property type="protein sequence ID" value="NKE10943.1"/>
    <property type="molecule type" value="Genomic_DNA"/>
</dbReference>
<evidence type="ECO:0000256" key="1">
    <source>
        <dbReference type="SAM" id="MobiDB-lite"/>
    </source>
</evidence>
<feature type="compositionally biased region" description="Polar residues" evidence="1">
    <location>
        <begin position="154"/>
        <end position="172"/>
    </location>
</feature>
<dbReference type="Proteomes" id="UP000521379">
    <property type="component" value="Unassembled WGS sequence"/>
</dbReference>
<proteinExistence type="predicted"/>
<keyword evidence="4" id="KW-1185">Reference proteome</keyword>